<evidence type="ECO:0000313" key="3">
    <source>
        <dbReference type="Proteomes" id="UP000195402"/>
    </source>
</evidence>
<gene>
    <name evidence="2" type="ORF">BVC80_1611g39</name>
</gene>
<evidence type="ECO:0000313" key="2">
    <source>
        <dbReference type="EMBL" id="OVA08685.1"/>
    </source>
</evidence>
<dbReference type="InterPro" id="IPR039265">
    <property type="entry name" value="DIR1-like"/>
</dbReference>
<dbReference type="CDD" id="cd04660">
    <property type="entry name" value="nsLTP_like"/>
    <property type="match status" value="1"/>
</dbReference>
<dbReference type="PANTHER" id="PTHR33122:SF60">
    <property type="entry name" value="LIPID-TRANSFER PROTEIN DIR1-RELATED"/>
    <property type="match status" value="1"/>
</dbReference>
<dbReference type="InterPro" id="IPR036312">
    <property type="entry name" value="Bifun_inhib/LTP/seed_sf"/>
</dbReference>
<dbReference type="AlphaFoldDB" id="A0A200QE55"/>
<dbReference type="InterPro" id="IPR016140">
    <property type="entry name" value="Bifunc_inhib/LTP/seed_store"/>
</dbReference>
<accession>A0A200QE55</accession>
<dbReference type="GO" id="GO:0009627">
    <property type="term" value="P:systemic acquired resistance"/>
    <property type="evidence" value="ECO:0007669"/>
    <property type="project" value="InterPro"/>
</dbReference>
<organism evidence="2 3">
    <name type="scientific">Macleaya cordata</name>
    <name type="common">Five-seeded plume-poppy</name>
    <name type="synonym">Bocconia cordata</name>
    <dbReference type="NCBI Taxonomy" id="56857"/>
    <lineage>
        <taxon>Eukaryota</taxon>
        <taxon>Viridiplantae</taxon>
        <taxon>Streptophyta</taxon>
        <taxon>Embryophyta</taxon>
        <taxon>Tracheophyta</taxon>
        <taxon>Spermatophyta</taxon>
        <taxon>Magnoliopsida</taxon>
        <taxon>Ranunculales</taxon>
        <taxon>Papaveraceae</taxon>
        <taxon>Papaveroideae</taxon>
        <taxon>Macleaya</taxon>
    </lineage>
</organism>
<dbReference type="FunCoup" id="A0A200QE55">
    <property type="interactions" value="235"/>
</dbReference>
<dbReference type="SMART" id="SM00499">
    <property type="entry name" value="AAI"/>
    <property type="match status" value="1"/>
</dbReference>
<dbReference type="EMBL" id="MVGT01002309">
    <property type="protein sequence ID" value="OVA08685.1"/>
    <property type="molecule type" value="Genomic_DNA"/>
</dbReference>
<feature type="domain" description="Bifunctional inhibitor/plant lipid transfer protein/seed storage helical" evidence="1">
    <location>
        <begin position="4"/>
        <end position="77"/>
    </location>
</feature>
<dbReference type="Gene3D" id="1.10.110.10">
    <property type="entry name" value="Plant lipid-transfer and hydrophobic proteins"/>
    <property type="match status" value="1"/>
</dbReference>
<dbReference type="InParanoid" id="A0A200QE55"/>
<dbReference type="InterPro" id="IPR044741">
    <property type="entry name" value="NsLTP-like"/>
</dbReference>
<keyword evidence="3" id="KW-1185">Reference proteome</keyword>
<protein>
    <submittedName>
        <fullName evidence="2">Bifunctional inhibitor/plant lipid transfer protein/seed storage helical domain</fullName>
    </submittedName>
</protein>
<dbReference type="OrthoDB" id="643149at2759"/>
<dbReference type="PANTHER" id="PTHR33122">
    <property type="entry name" value="LIPID BINDING PROTEIN-RELATED"/>
    <property type="match status" value="1"/>
</dbReference>
<dbReference type="Proteomes" id="UP000195402">
    <property type="component" value="Unassembled WGS sequence"/>
</dbReference>
<dbReference type="SUPFAM" id="SSF47699">
    <property type="entry name" value="Bifunctional inhibitor/lipid-transfer protein/seed storage 2S albumin"/>
    <property type="match status" value="1"/>
</dbReference>
<dbReference type="GO" id="GO:0005504">
    <property type="term" value="F:fatty acid binding"/>
    <property type="evidence" value="ECO:0007669"/>
    <property type="project" value="InterPro"/>
</dbReference>
<dbReference type="STRING" id="56857.A0A200QE55"/>
<sequence>MTLCNMTQDDLVTCKPAVTKSNPPVDPSMACCTALSKADFTCLCSYKNSMVLPSFGIDPDLAMQLPVKCKLSSSTKC</sequence>
<dbReference type="Pfam" id="PF14368">
    <property type="entry name" value="LTP_2"/>
    <property type="match status" value="1"/>
</dbReference>
<comment type="caution">
    <text evidence="2">The sequence shown here is derived from an EMBL/GenBank/DDBJ whole genome shotgun (WGS) entry which is preliminary data.</text>
</comment>
<evidence type="ECO:0000259" key="1">
    <source>
        <dbReference type="SMART" id="SM00499"/>
    </source>
</evidence>
<dbReference type="OMA" id="CNMSNDQ"/>
<name>A0A200QE55_MACCD</name>
<reference evidence="2 3" key="1">
    <citation type="journal article" date="2017" name="Mol. Plant">
        <title>The Genome of Medicinal Plant Macleaya cordata Provides New Insights into Benzylisoquinoline Alkaloids Metabolism.</title>
        <authorList>
            <person name="Liu X."/>
            <person name="Liu Y."/>
            <person name="Huang P."/>
            <person name="Ma Y."/>
            <person name="Qing Z."/>
            <person name="Tang Q."/>
            <person name="Cao H."/>
            <person name="Cheng P."/>
            <person name="Zheng Y."/>
            <person name="Yuan Z."/>
            <person name="Zhou Y."/>
            <person name="Liu J."/>
            <person name="Tang Z."/>
            <person name="Zhuo Y."/>
            <person name="Zhang Y."/>
            <person name="Yu L."/>
            <person name="Huang J."/>
            <person name="Yang P."/>
            <person name="Peng Q."/>
            <person name="Zhang J."/>
            <person name="Jiang W."/>
            <person name="Zhang Z."/>
            <person name="Lin K."/>
            <person name="Ro D.K."/>
            <person name="Chen X."/>
            <person name="Xiong X."/>
            <person name="Shang Y."/>
            <person name="Huang S."/>
            <person name="Zeng J."/>
        </authorList>
    </citation>
    <scope>NUCLEOTIDE SEQUENCE [LARGE SCALE GENOMIC DNA]</scope>
    <source>
        <strain evidence="3">cv. BLH2017</strain>
        <tissue evidence="2">Root</tissue>
    </source>
</reference>
<proteinExistence type="predicted"/>